<evidence type="ECO:0000256" key="7">
    <source>
        <dbReference type="ARBA" id="ARBA00023225"/>
    </source>
</evidence>
<comment type="function">
    <text evidence="1">Needed for flagellar regrowth and assembly.</text>
</comment>
<protein>
    <recommendedName>
        <fullName evidence="3">Flagellar assembly protein FliH</fullName>
    </recommendedName>
</protein>
<dbReference type="Pfam" id="PF02108">
    <property type="entry name" value="FliH"/>
    <property type="match status" value="1"/>
</dbReference>
<keyword evidence="4" id="KW-0813">Transport</keyword>
<dbReference type="InterPro" id="IPR018035">
    <property type="entry name" value="Flagellar_FliH/T3SS_HrpE"/>
</dbReference>
<proteinExistence type="inferred from homology"/>
<evidence type="ECO:0000256" key="4">
    <source>
        <dbReference type="ARBA" id="ARBA00022448"/>
    </source>
</evidence>
<dbReference type="Proteomes" id="UP001501627">
    <property type="component" value="Unassembled WGS sequence"/>
</dbReference>
<dbReference type="PANTHER" id="PTHR34982:SF1">
    <property type="entry name" value="FLAGELLAR ASSEMBLY PROTEIN FLIH"/>
    <property type="match status" value="1"/>
</dbReference>
<evidence type="ECO:0000256" key="3">
    <source>
        <dbReference type="ARBA" id="ARBA00016507"/>
    </source>
</evidence>
<name>A0ABP7QGW6_9BURK</name>
<evidence type="ECO:0000259" key="9">
    <source>
        <dbReference type="Pfam" id="PF02108"/>
    </source>
</evidence>
<evidence type="ECO:0000256" key="8">
    <source>
        <dbReference type="SAM" id="MobiDB-lite"/>
    </source>
</evidence>
<feature type="compositionally biased region" description="Pro residues" evidence="8">
    <location>
        <begin position="42"/>
        <end position="54"/>
    </location>
</feature>
<dbReference type="EMBL" id="BAABBP010000002">
    <property type="protein sequence ID" value="GAA3982353.1"/>
    <property type="molecule type" value="Genomic_DNA"/>
</dbReference>
<evidence type="ECO:0000256" key="1">
    <source>
        <dbReference type="ARBA" id="ARBA00003041"/>
    </source>
</evidence>
<evidence type="ECO:0000256" key="2">
    <source>
        <dbReference type="ARBA" id="ARBA00006602"/>
    </source>
</evidence>
<evidence type="ECO:0000256" key="5">
    <source>
        <dbReference type="ARBA" id="ARBA00022795"/>
    </source>
</evidence>
<reference evidence="11" key="1">
    <citation type="journal article" date="2019" name="Int. J. Syst. Evol. Microbiol.">
        <title>The Global Catalogue of Microorganisms (GCM) 10K type strain sequencing project: providing services to taxonomists for standard genome sequencing and annotation.</title>
        <authorList>
            <consortium name="The Broad Institute Genomics Platform"/>
            <consortium name="The Broad Institute Genome Sequencing Center for Infectious Disease"/>
            <person name="Wu L."/>
            <person name="Ma J."/>
        </authorList>
    </citation>
    <scope>NUCLEOTIDE SEQUENCE [LARGE SCALE GENOMIC DNA]</scope>
    <source>
        <strain evidence="11">JCM 17561</strain>
    </source>
</reference>
<dbReference type="InterPro" id="IPR051472">
    <property type="entry name" value="T3SS_Stator/FliH"/>
</dbReference>
<accession>A0ABP7QGW6</accession>
<keyword evidence="11" id="KW-1185">Reference proteome</keyword>
<organism evidence="10 11">
    <name type="scientific">Comamonas faecalis</name>
    <dbReference type="NCBI Taxonomy" id="1387849"/>
    <lineage>
        <taxon>Bacteria</taxon>
        <taxon>Pseudomonadati</taxon>
        <taxon>Pseudomonadota</taxon>
        <taxon>Betaproteobacteria</taxon>
        <taxon>Burkholderiales</taxon>
        <taxon>Comamonadaceae</taxon>
        <taxon>Comamonas</taxon>
    </lineage>
</organism>
<gene>
    <name evidence="10" type="ORF">GCM10022279_02390</name>
</gene>
<evidence type="ECO:0000256" key="6">
    <source>
        <dbReference type="ARBA" id="ARBA00022927"/>
    </source>
</evidence>
<evidence type="ECO:0000313" key="10">
    <source>
        <dbReference type="EMBL" id="GAA3982353.1"/>
    </source>
</evidence>
<feature type="region of interest" description="Disordered" evidence="8">
    <location>
        <begin position="32"/>
        <end position="58"/>
    </location>
</feature>
<sequence>MSNSSTRYYTRFIPSEEIAEVTRWEFGAVGTGGDAGLGGPVITPPEPQPMPEPEPVAEAAPPAISDAQLQQLLAQARAQGHADGLAEGIAQAEQQWRQRLDDHVAGQGRESAQQLAQLVQQLEESFAGLQQRMAGDLLDLALDIARQVVRQQVQGNPQAVLPVVREALDMLVGESRPAAVRLNPQDWEVLEPALRAQFGGSRIQWLADAEVAPGDCHVESAGMRIDGTLAQRWRRAIAALGLSSVWKEAGNGH</sequence>
<comment type="caution">
    <text evidence="10">The sequence shown here is derived from an EMBL/GenBank/DDBJ whole genome shotgun (WGS) entry which is preliminary data.</text>
</comment>
<evidence type="ECO:0000313" key="11">
    <source>
        <dbReference type="Proteomes" id="UP001501627"/>
    </source>
</evidence>
<dbReference type="PANTHER" id="PTHR34982">
    <property type="entry name" value="YOP PROTEINS TRANSLOCATION PROTEIN L"/>
    <property type="match status" value="1"/>
</dbReference>
<keyword evidence="5" id="KW-1005">Bacterial flagellum biogenesis</keyword>
<dbReference type="RefSeq" id="WP_103046459.1">
    <property type="nucleotide sequence ID" value="NZ_BAABBP010000002.1"/>
</dbReference>
<comment type="similarity">
    <text evidence="2">Belongs to the FliH family.</text>
</comment>
<feature type="domain" description="Flagellar assembly protein FliH/Type III secretion system HrpE" evidence="9">
    <location>
        <begin position="110"/>
        <end position="235"/>
    </location>
</feature>
<keyword evidence="6" id="KW-0653">Protein transport</keyword>
<keyword evidence="7" id="KW-1006">Bacterial flagellum protein export</keyword>